<name>A0A9E5MNZ4_9GAMM</name>
<accession>A0A9E5MNZ4</accession>
<comment type="caution">
    <text evidence="3">The sequence shown here is derived from an EMBL/GenBank/DDBJ whole genome shotgun (WGS) entry which is preliminary data.</text>
</comment>
<organism evidence="3 4">
    <name type="scientific">Pseudomaricurvus hydrocarbonicus</name>
    <dbReference type="NCBI Taxonomy" id="1470433"/>
    <lineage>
        <taxon>Bacteria</taxon>
        <taxon>Pseudomonadati</taxon>
        <taxon>Pseudomonadota</taxon>
        <taxon>Gammaproteobacteria</taxon>
        <taxon>Cellvibrionales</taxon>
        <taxon>Cellvibrionaceae</taxon>
        <taxon>Pseudomaricurvus</taxon>
    </lineage>
</organism>
<feature type="compositionally biased region" description="Basic and acidic residues" evidence="1">
    <location>
        <begin position="92"/>
        <end position="109"/>
    </location>
</feature>
<gene>
    <name evidence="3" type="ORF">G8770_19040</name>
</gene>
<sequence length="162" mass="18092">MTGPGPCAALLALRASVSSHLLWVAVLPCLPALASAEVYQWRDANGQLHFSDKKPSVAGVQAMTHRVNATNVDDSGREREKLGRLFKPETAAEKTHRLQAQERQARQGLERQQQCDSAREYLAVLQGRVYFVREDGSRYDISEAERAQQVVKMESIINQNCD</sequence>
<dbReference type="Proteomes" id="UP000787472">
    <property type="component" value="Unassembled WGS sequence"/>
</dbReference>
<feature type="region of interest" description="Disordered" evidence="1">
    <location>
        <begin position="92"/>
        <end position="111"/>
    </location>
</feature>
<dbReference type="InterPro" id="IPR025392">
    <property type="entry name" value="DUF4124"/>
</dbReference>
<dbReference type="Pfam" id="PF13511">
    <property type="entry name" value="DUF4124"/>
    <property type="match status" value="1"/>
</dbReference>
<dbReference type="EMBL" id="JAAONZ010000018">
    <property type="protein sequence ID" value="NHO67647.1"/>
    <property type="molecule type" value="Genomic_DNA"/>
</dbReference>
<evidence type="ECO:0000313" key="4">
    <source>
        <dbReference type="Proteomes" id="UP000787472"/>
    </source>
</evidence>
<dbReference type="AlphaFoldDB" id="A0A9E5MNZ4"/>
<protein>
    <submittedName>
        <fullName evidence="3">DUF4124 domain-containing protein</fullName>
    </submittedName>
</protein>
<evidence type="ECO:0000313" key="3">
    <source>
        <dbReference type="EMBL" id="NHO67647.1"/>
    </source>
</evidence>
<dbReference type="RefSeq" id="WP_167190733.1">
    <property type="nucleotide sequence ID" value="NZ_JAAONZ010000018.1"/>
</dbReference>
<proteinExistence type="predicted"/>
<keyword evidence="4" id="KW-1185">Reference proteome</keyword>
<reference evidence="3" key="1">
    <citation type="submission" date="2020-03" db="EMBL/GenBank/DDBJ databases">
        <authorList>
            <person name="Guo F."/>
        </authorList>
    </citation>
    <scope>NUCLEOTIDE SEQUENCE</scope>
    <source>
        <strain evidence="3">JCM 30134</strain>
    </source>
</reference>
<evidence type="ECO:0000256" key="1">
    <source>
        <dbReference type="SAM" id="MobiDB-lite"/>
    </source>
</evidence>
<feature type="domain" description="DUF4124" evidence="2">
    <location>
        <begin position="27"/>
        <end position="62"/>
    </location>
</feature>
<evidence type="ECO:0000259" key="2">
    <source>
        <dbReference type="Pfam" id="PF13511"/>
    </source>
</evidence>